<dbReference type="InterPro" id="IPR044742">
    <property type="entry name" value="DEAD/DEAH_RhlB"/>
</dbReference>
<dbReference type="CDD" id="cd00268">
    <property type="entry name" value="DEADc"/>
    <property type="match status" value="1"/>
</dbReference>
<dbReference type="InterPro" id="IPR050547">
    <property type="entry name" value="DEAD_box_RNA_helicases"/>
</dbReference>
<dbReference type="Pfam" id="PF00270">
    <property type="entry name" value="DEAD"/>
    <property type="match status" value="1"/>
</dbReference>
<keyword evidence="12" id="KW-1185">Reference proteome</keyword>
<dbReference type="SUPFAM" id="SSF52540">
    <property type="entry name" value="P-loop containing nucleoside triphosphate hydrolases"/>
    <property type="match status" value="1"/>
</dbReference>
<evidence type="ECO:0000259" key="10">
    <source>
        <dbReference type="PROSITE" id="PS51195"/>
    </source>
</evidence>
<feature type="domain" description="Helicase ATP-binding" evidence="8">
    <location>
        <begin position="34"/>
        <end position="206"/>
    </location>
</feature>
<protein>
    <submittedName>
        <fullName evidence="11">Superfamily II DNA and RNA helicase</fullName>
    </submittedName>
</protein>
<dbReference type="GO" id="GO:0005524">
    <property type="term" value="F:ATP binding"/>
    <property type="evidence" value="ECO:0007669"/>
    <property type="project" value="UniProtKB-KW"/>
</dbReference>
<accession>A0A1G9U6D3</accession>
<dbReference type="Proteomes" id="UP000214880">
    <property type="component" value="Unassembled WGS sequence"/>
</dbReference>
<dbReference type="Gene3D" id="3.40.50.300">
    <property type="entry name" value="P-loop containing nucleotide triphosphate hydrolases"/>
    <property type="match status" value="2"/>
</dbReference>
<evidence type="ECO:0000256" key="2">
    <source>
        <dbReference type="ARBA" id="ARBA00022801"/>
    </source>
</evidence>
<dbReference type="InterPro" id="IPR001650">
    <property type="entry name" value="Helicase_C-like"/>
</dbReference>
<dbReference type="GO" id="GO:0005829">
    <property type="term" value="C:cytosol"/>
    <property type="evidence" value="ECO:0007669"/>
    <property type="project" value="TreeGrafter"/>
</dbReference>
<dbReference type="PROSITE" id="PS51195">
    <property type="entry name" value="Q_MOTIF"/>
    <property type="match status" value="1"/>
</dbReference>
<evidence type="ECO:0000256" key="7">
    <source>
        <dbReference type="SAM" id="MobiDB-lite"/>
    </source>
</evidence>
<keyword evidence="3 6" id="KW-0347">Helicase</keyword>
<dbReference type="GO" id="GO:0005840">
    <property type="term" value="C:ribosome"/>
    <property type="evidence" value="ECO:0007669"/>
    <property type="project" value="TreeGrafter"/>
</dbReference>
<keyword evidence="2 6" id="KW-0378">Hydrolase</keyword>
<dbReference type="InterPro" id="IPR011545">
    <property type="entry name" value="DEAD/DEAH_box_helicase_dom"/>
</dbReference>
<keyword evidence="4 6" id="KW-0067">ATP-binding</keyword>
<evidence type="ECO:0000256" key="5">
    <source>
        <dbReference type="PROSITE-ProRule" id="PRU00552"/>
    </source>
</evidence>
<dbReference type="PROSITE" id="PS00039">
    <property type="entry name" value="DEAD_ATP_HELICASE"/>
    <property type="match status" value="1"/>
</dbReference>
<dbReference type="InterPro" id="IPR027417">
    <property type="entry name" value="P-loop_NTPase"/>
</dbReference>
<dbReference type="PROSITE" id="PS51192">
    <property type="entry name" value="HELICASE_ATP_BIND_1"/>
    <property type="match status" value="1"/>
</dbReference>
<evidence type="ECO:0000256" key="3">
    <source>
        <dbReference type="ARBA" id="ARBA00022806"/>
    </source>
</evidence>
<dbReference type="GO" id="GO:0003724">
    <property type="term" value="F:RNA helicase activity"/>
    <property type="evidence" value="ECO:0007669"/>
    <property type="project" value="InterPro"/>
</dbReference>
<dbReference type="InterPro" id="IPR000629">
    <property type="entry name" value="RNA-helicase_DEAD-box_CS"/>
</dbReference>
<feature type="domain" description="DEAD-box RNA helicase Q" evidence="10">
    <location>
        <begin position="3"/>
        <end position="31"/>
    </location>
</feature>
<organism evidence="11 12">
    <name type="scientific">Dendrosporobacter quercicolus</name>
    <dbReference type="NCBI Taxonomy" id="146817"/>
    <lineage>
        <taxon>Bacteria</taxon>
        <taxon>Bacillati</taxon>
        <taxon>Bacillota</taxon>
        <taxon>Negativicutes</taxon>
        <taxon>Selenomonadales</taxon>
        <taxon>Sporomusaceae</taxon>
        <taxon>Dendrosporobacter</taxon>
    </lineage>
</organism>
<feature type="short sequence motif" description="Q motif" evidence="5">
    <location>
        <begin position="3"/>
        <end position="31"/>
    </location>
</feature>
<dbReference type="RefSeq" id="WP_092073201.1">
    <property type="nucleotide sequence ID" value="NZ_FNHB01000005.1"/>
</dbReference>
<dbReference type="EMBL" id="FNHB01000005">
    <property type="protein sequence ID" value="SDM55516.1"/>
    <property type="molecule type" value="Genomic_DNA"/>
</dbReference>
<dbReference type="AlphaFoldDB" id="A0A1G9U6D3"/>
<evidence type="ECO:0000256" key="6">
    <source>
        <dbReference type="RuleBase" id="RU000492"/>
    </source>
</evidence>
<dbReference type="OrthoDB" id="9805696at2"/>
<dbReference type="SMART" id="SM00490">
    <property type="entry name" value="HELICc"/>
    <property type="match status" value="1"/>
</dbReference>
<evidence type="ECO:0000256" key="4">
    <source>
        <dbReference type="ARBA" id="ARBA00022840"/>
    </source>
</evidence>
<proteinExistence type="inferred from homology"/>
<evidence type="ECO:0000313" key="11">
    <source>
        <dbReference type="EMBL" id="SDM55516.1"/>
    </source>
</evidence>
<evidence type="ECO:0000259" key="9">
    <source>
        <dbReference type="PROSITE" id="PS51194"/>
    </source>
</evidence>
<dbReference type="CDD" id="cd18787">
    <property type="entry name" value="SF2_C_DEAD"/>
    <property type="match status" value="1"/>
</dbReference>
<feature type="domain" description="Helicase C-terminal" evidence="9">
    <location>
        <begin position="233"/>
        <end position="380"/>
    </location>
</feature>
<sequence length="402" mass="43843">MSQSFSELGIGAPLTAALHKSGITVPTEIQARVIPLVLAGQDVLGQSATGTGKTLAYLLPLLQRIDCAKRELQAVILAPTYELAIQIQRQLEQLIQTAALNIVAAPMIGNVNIARQIEKLKEKPHIIVGSSGRILELIQKRKITAQTIKSIVLDEADRLLEDQNFRSVQAVIKTALRDRQLLLFSATVNAGTIERAKEFSAGFAVVRAIGETAAKPDIEHLYVVTEHRDKIEELRKLVHGLNMERGLVFVNKSDAIALTTAKLNYLGLTAAGLHGGSDKLDRKRALEDFRAGRVKLLVASDVAARGLDIAGIDYVVHLDVPDDPQLYLHRSGRTGRAGKHGVAVAIVARQEKWIVEKLEKSLKLKLKAKQISRGQVLDAGERPAGKHTSRTKPGQAAKHNKR</sequence>
<dbReference type="STRING" id="146817.SAMN04488502_105206"/>
<evidence type="ECO:0000259" key="8">
    <source>
        <dbReference type="PROSITE" id="PS51192"/>
    </source>
</evidence>
<keyword evidence="1 6" id="KW-0547">Nucleotide-binding</keyword>
<dbReference type="PANTHER" id="PTHR47963">
    <property type="entry name" value="DEAD-BOX ATP-DEPENDENT RNA HELICASE 47, MITOCHONDRIAL"/>
    <property type="match status" value="1"/>
</dbReference>
<dbReference type="SMART" id="SM00487">
    <property type="entry name" value="DEXDc"/>
    <property type="match status" value="1"/>
</dbReference>
<dbReference type="Pfam" id="PF00271">
    <property type="entry name" value="Helicase_C"/>
    <property type="match status" value="1"/>
</dbReference>
<gene>
    <name evidence="11" type="ORF">SAMN04488502_105206</name>
</gene>
<dbReference type="GO" id="GO:0016787">
    <property type="term" value="F:hydrolase activity"/>
    <property type="evidence" value="ECO:0007669"/>
    <property type="project" value="UniProtKB-KW"/>
</dbReference>
<dbReference type="GO" id="GO:0033592">
    <property type="term" value="F:RNA strand annealing activity"/>
    <property type="evidence" value="ECO:0007669"/>
    <property type="project" value="TreeGrafter"/>
</dbReference>
<reference evidence="11 12" key="1">
    <citation type="submission" date="2016-10" db="EMBL/GenBank/DDBJ databases">
        <authorList>
            <person name="de Groot N.N."/>
        </authorList>
    </citation>
    <scope>NUCLEOTIDE SEQUENCE [LARGE SCALE GENOMIC DNA]</scope>
    <source>
        <strain evidence="11 12">DSM 1736</strain>
    </source>
</reference>
<evidence type="ECO:0000256" key="1">
    <source>
        <dbReference type="ARBA" id="ARBA00022741"/>
    </source>
</evidence>
<feature type="region of interest" description="Disordered" evidence="7">
    <location>
        <begin position="377"/>
        <end position="402"/>
    </location>
</feature>
<dbReference type="InterPro" id="IPR014014">
    <property type="entry name" value="RNA_helicase_DEAD_Q_motif"/>
</dbReference>
<name>A0A1G9U6D3_9FIRM</name>
<dbReference type="PROSITE" id="PS51194">
    <property type="entry name" value="HELICASE_CTER"/>
    <property type="match status" value="1"/>
</dbReference>
<dbReference type="PANTHER" id="PTHR47963:SF7">
    <property type="entry name" value="ATP-DEPENDENT RNA HELICASE YFML-RELATED"/>
    <property type="match status" value="1"/>
</dbReference>
<dbReference type="InterPro" id="IPR014001">
    <property type="entry name" value="Helicase_ATP-bd"/>
</dbReference>
<evidence type="ECO:0000313" key="12">
    <source>
        <dbReference type="Proteomes" id="UP000214880"/>
    </source>
</evidence>
<dbReference type="GO" id="GO:0009409">
    <property type="term" value="P:response to cold"/>
    <property type="evidence" value="ECO:0007669"/>
    <property type="project" value="TreeGrafter"/>
</dbReference>
<comment type="similarity">
    <text evidence="6">Belongs to the DEAD box helicase family.</text>
</comment>